<dbReference type="GO" id="GO:0032259">
    <property type="term" value="P:methylation"/>
    <property type="evidence" value="ECO:0007669"/>
    <property type="project" value="UniProtKB-KW"/>
</dbReference>
<dbReference type="Proteomes" id="UP000765509">
    <property type="component" value="Unassembled WGS sequence"/>
</dbReference>
<keyword evidence="2" id="KW-0489">Methyltransferase</keyword>
<dbReference type="Pfam" id="PF05891">
    <property type="entry name" value="Methyltransf_PK"/>
    <property type="match status" value="2"/>
</dbReference>
<dbReference type="EMBL" id="AVOT02000896">
    <property type="protein sequence ID" value="MBW0464845.1"/>
    <property type="molecule type" value="Genomic_DNA"/>
</dbReference>
<comment type="caution">
    <text evidence="11">The sequence shown here is derived from an EMBL/GenBank/DDBJ whole genome shotgun (WGS) entry which is preliminary data.</text>
</comment>
<dbReference type="AlphaFoldDB" id="A0A9Q3GEY8"/>
<accession>A0A9Q3GEY8</accession>
<dbReference type="GO" id="GO:0005737">
    <property type="term" value="C:cytoplasm"/>
    <property type="evidence" value="ECO:0007669"/>
    <property type="project" value="TreeGrafter"/>
</dbReference>
<evidence type="ECO:0000256" key="9">
    <source>
        <dbReference type="ARBA" id="ARBA00047885"/>
    </source>
</evidence>
<evidence type="ECO:0000313" key="11">
    <source>
        <dbReference type="EMBL" id="MBW0464845.1"/>
    </source>
</evidence>
<dbReference type="GO" id="GO:0071885">
    <property type="term" value="F:N-terminal protein N-methyltransferase activity"/>
    <property type="evidence" value="ECO:0007669"/>
    <property type="project" value="UniProtKB-EC"/>
</dbReference>
<name>A0A9Q3GEY8_9BASI</name>
<comment type="catalytic activity">
    <reaction evidence="8">
        <text>N-terminal L-seryl-L-prolyl-L-lysyl-[protein] + 3 S-adenosyl-L-methionine = N-terminal N,N,N-trimethyl-L-seryl-L-prolyl-L-lysyl-[protein] + 3 S-adenosyl-L-homocysteine + 3 H(+)</text>
        <dbReference type="Rhea" id="RHEA:54724"/>
        <dbReference type="Rhea" id="RHEA-COMP:13789"/>
        <dbReference type="Rhea" id="RHEA-COMP:13973"/>
        <dbReference type="ChEBI" id="CHEBI:15378"/>
        <dbReference type="ChEBI" id="CHEBI:57856"/>
        <dbReference type="ChEBI" id="CHEBI:59789"/>
        <dbReference type="ChEBI" id="CHEBI:138061"/>
        <dbReference type="ChEBI" id="CHEBI:138317"/>
        <dbReference type="EC" id="2.1.1.244"/>
    </reaction>
</comment>
<gene>
    <name evidence="11" type="ORF">O181_004560</name>
</gene>
<dbReference type="EC" id="2.1.1.244" evidence="5"/>
<dbReference type="SUPFAM" id="SSF53335">
    <property type="entry name" value="S-adenosyl-L-methionine-dependent methyltransferases"/>
    <property type="match status" value="1"/>
</dbReference>
<dbReference type="PANTHER" id="PTHR12753">
    <property type="entry name" value="AD-003 - RELATED"/>
    <property type="match status" value="1"/>
</dbReference>
<comment type="catalytic activity">
    <reaction evidence="10">
        <text>N-terminal L-alanyl-L-prolyl-L-lysyl-[protein] + 3 S-adenosyl-L-methionine = N-terminal N,N,N-trimethyl-L-alanyl-L-prolyl-L-lysyl-[protein] + 3 S-adenosyl-L-homocysteine + 3 H(+)</text>
        <dbReference type="Rhea" id="RHEA:54712"/>
        <dbReference type="Rhea" id="RHEA-COMP:13785"/>
        <dbReference type="Rhea" id="RHEA-COMP:13971"/>
        <dbReference type="ChEBI" id="CHEBI:15378"/>
        <dbReference type="ChEBI" id="CHEBI:57856"/>
        <dbReference type="ChEBI" id="CHEBI:59789"/>
        <dbReference type="ChEBI" id="CHEBI:138057"/>
        <dbReference type="ChEBI" id="CHEBI:138315"/>
        <dbReference type="EC" id="2.1.1.244"/>
    </reaction>
</comment>
<comment type="catalytic activity">
    <reaction evidence="9">
        <text>N-terminal L-prolyl-L-prolyl-L-lysyl-[protein] + 2 S-adenosyl-L-methionine = N-terminal N,N-dimethyl-L-prolyl-L-prolyl-L-lysyl-[protein] + 2 S-adenosyl-L-homocysteine + 2 H(+)</text>
        <dbReference type="Rhea" id="RHEA:54736"/>
        <dbReference type="Rhea" id="RHEA-COMP:13787"/>
        <dbReference type="Rhea" id="RHEA-COMP:13974"/>
        <dbReference type="ChEBI" id="CHEBI:15378"/>
        <dbReference type="ChEBI" id="CHEBI:57856"/>
        <dbReference type="ChEBI" id="CHEBI:59789"/>
        <dbReference type="ChEBI" id="CHEBI:138059"/>
        <dbReference type="ChEBI" id="CHEBI:138318"/>
        <dbReference type="EC" id="2.1.1.244"/>
    </reaction>
</comment>
<evidence type="ECO:0000256" key="1">
    <source>
        <dbReference type="ARBA" id="ARBA00009059"/>
    </source>
</evidence>
<dbReference type="CDD" id="cd02440">
    <property type="entry name" value="AdoMet_MTases"/>
    <property type="match status" value="1"/>
</dbReference>
<evidence type="ECO:0000256" key="6">
    <source>
        <dbReference type="ARBA" id="ARBA00039449"/>
    </source>
</evidence>
<reference evidence="11" key="1">
    <citation type="submission" date="2021-03" db="EMBL/GenBank/DDBJ databases">
        <title>Draft genome sequence of rust myrtle Austropuccinia psidii MF-1, a brazilian biotype.</title>
        <authorList>
            <person name="Quecine M.C."/>
            <person name="Pachon D.M.R."/>
            <person name="Bonatelli M.L."/>
            <person name="Correr F.H."/>
            <person name="Franceschini L.M."/>
            <person name="Leite T.F."/>
            <person name="Margarido G.R.A."/>
            <person name="Almeida C.A."/>
            <person name="Ferrarezi J.A."/>
            <person name="Labate C.A."/>
        </authorList>
    </citation>
    <scope>NUCLEOTIDE SEQUENCE</scope>
    <source>
        <strain evidence="11">MF-1</strain>
    </source>
</reference>
<evidence type="ECO:0000313" key="12">
    <source>
        <dbReference type="Proteomes" id="UP000765509"/>
    </source>
</evidence>
<dbReference type="InterPro" id="IPR029063">
    <property type="entry name" value="SAM-dependent_MTases_sf"/>
</dbReference>
<evidence type="ECO:0000256" key="2">
    <source>
        <dbReference type="ARBA" id="ARBA00022603"/>
    </source>
</evidence>
<dbReference type="Gene3D" id="3.40.50.150">
    <property type="entry name" value="Vaccinia Virus protein VP39"/>
    <property type="match status" value="1"/>
</dbReference>
<evidence type="ECO:0000256" key="8">
    <source>
        <dbReference type="ARBA" id="ARBA00047306"/>
    </source>
</evidence>
<dbReference type="InterPro" id="IPR008576">
    <property type="entry name" value="MeTrfase_NTM1"/>
</dbReference>
<sequence>MRFLQQHLHHLYHPTSFNPSKQSNRLMSTFQANGSHSHIEPQKEPDIKLGLSYWNSVAQKDLSNNGVLGGYGHGSLPRVDALGSRMFLLSIRPELSSIKPPYRNNDNDVNDMHHARRIYRALDVGAGIGRVTADVLIHLFDRVDLVEPVAGFIDRAKRLAVEGFWRGLPSSSTPARPSVQMDQVLNSAPAKGVRFWKRPIQNFDPFKAIAHRPDDHLQASDVSLVGAQDGWNEGIGYDVIWAQWTLGHLTDKELVKFLQDSQRALRKPEKALTTTTKQLDNNGGLIIVKENIHVDPADPDGDTCLFDDEDASVTRSNGRFLRIFQEAGLKVVEQDVQKGFDPNLYKVNFYALQ</sequence>
<evidence type="ECO:0000256" key="4">
    <source>
        <dbReference type="ARBA" id="ARBA00022691"/>
    </source>
</evidence>
<dbReference type="PANTHER" id="PTHR12753:SF0">
    <property type="entry name" value="ALPHA N-TERMINAL PROTEIN METHYLTRANSFERASE 1"/>
    <property type="match status" value="1"/>
</dbReference>
<organism evidence="11 12">
    <name type="scientific">Austropuccinia psidii MF-1</name>
    <dbReference type="NCBI Taxonomy" id="1389203"/>
    <lineage>
        <taxon>Eukaryota</taxon>
        <taxon>Fungi</taxon>
        <taxon>Dikarya</taxon>
        <taxon>Basidiomycota</taxon>
        <taxon>Pucciniomycotina</taxon>
        <taxon>Pucciniomycetes</taxon>
        <taxon>Pucciniales</taxon>
        <taxon>Sphaerophragmiaceae</taxon>
        <taxon>Austropuccinia</taxon>
    </lineage>
</organism>
<keyword evidence="3" id="KW-0808">Transferase</keyword>
<evidence type="ECO:0000256" key="7">
    <source>
        <dbReference type="ARBA" id="ARBA00043129"/>
    </source>
</evidence>
<comment type="similarity">
    <text evidence="1">Belongs to the methyltransferase superfamily. NTM1 family.</text>
</comment>
<dbReference type="OrthoDB" id="1298661at2759"/>
<proteinExistence type="inferred from homology"/>
<keyword evidence="12" id="KW-1185">Reference proteome</keyword>
<evidence type="ECO:0000256" key="5">
    <source>
        <dbReference type="ARBA" id="ARBA00039112"/>
    </source>
</evidence>
<evidence type="ECO:0000256" key="10">
    <source>
        <dbReference type="ARBA" id="ARBA00048167"/>
    </source>
</evidence>
<protein>
    <recommendedName>
        <fullName evidence="6">Alpha N-terminal protein methyltransferase 1</fullName>
        <ecNumber evidence="5">2.1.1.244</ecNumber>
    </recommendedName>
    <alternativeName>
        <fullName evidence="7">X-Pro-Lys N-terminal protein methyltransferase 1</fullName>
    </alternativeName>
</protein>
<keyword evidence="4" id="KW-0949">S-adenosyl-L-methionine</keyword>
<evidence type="ECO:0000256" key="3">
    <source>
        <dbReference type="ARBA" id="ARBA00022679"/>
    </source>
</evidence>